<sequence length="659" mass="73666">MEQSAAGMGMRGRSGIMALVAECLEQPHGTERPVTMLVGPRGSGASEAHNGAMERFGVDHPFAYLNFAADQALLPRYALALIARQFERRLPQYRASHFPRLTLGLLASDRELRMTTRSEGRRAIQQQLDQFRQQAEDRYGDYLGAFLEVAGSALGAPNGAPAVVAALLRDAARGGGRRLLPGRRFAGAPQWFAAHPLVPSRDPWDALLELNMWRHSGTGQEKRILDRVLFAAFLDDLRHDTARRFAPGSYLLLLDNCHTDQGRLFLELLTGARRDAALAGAVCDPLTVVGSSNRWLDNWGPSSGDQWPWRLRSPDRASLRDWRERRPAHDSDDSWWYPLRLRDLTLDEVRTGVELASPRHSGLAPFVHRLTRGLPVAVGQVMEVLDLANARSRGGRELDLWLRSLPGRQMRSTPGTSLVDAALDHLLEDFSATQREALVRCAAARDLAMGSRVLNSVAPGGAGEPLFNEVRSRWLLDPDARGQPHLHPWLRRLLLWRLAADPDEWDTVHELLAEHFEAEEQSAEALYHRLAAHHVDEVVDRLTGHFREMAAVHWIRLVNAVTSAPNRLPSDRPPVELLGDLAPEEPAHAITDTSVIRGLVCARWLWSDPLGDPGLRLNSVIAARYDRLSELRGSDIVALYDEAERYRRWRHRPAGTDGE</sequence>
<keyword evidence="2" id="KW-1185">Reference proteome</keyword>
<evidence type="ECO:0000313" key="2">
    <source>
        <dbReference type="Proteomes" id="UP001597365"/>
    </source>
</evidence>
<accession>A0ABW4PIY4</accession>
<protein>
    <recommendedName>
        <fullName evidence="3">ATP-binding protein</fullName>
    </recommendedName>
</protein>
<reference evidence="2" key="1">
    <citation type="journal article" date="2019" name="Int. J. Syst. Evol. Microbiol.">
        <title>The Global Catalogue of Microorganisms (GCM) 10K type strain sequencing project: providing services to taxonomists for standard genome sequencing and annotation.</title>
        <authorList>
            <consortium name="The Broad Institute Genomics Platform"/>
            <consortium name="The Broad Institute Genome Sequencing Center for Infectious Disease"/>
            <person name="Wu L."/>
            <person name="Ma J."/>
        </authorList>
    </citation>
    <scope>NUCLEOTIDE SEQUENCE [LARGE SCALE GENOMIC DNA]</scope>
    <source>
        <strain evidence="2">CGMCC 4.7455</strain>
    </source>
</reference>
<evidence type="ECO:0008006" key="3">
    <source>
        <dbReference type="Google" id="ProtNLM"/>
    </source>
</evidence>
<dbReference type="RefSeq" id="WP_380897935.1">
    <property type="nucleotide sequence ID" value="NZ_JBHUFU010000003.1"/>
</dbReference>
<organism evidence="1 2">
    <name type="scientific">Streptomyces desertarenae</name>
    <dbReference type="NCBI Taxonomy" id="2666184"/>
    <lineage>
        <taxon>Bacteria</taxon>
        <taxon>Bacillati</taxon>
        <taxon>Actinomycetota</taxon>
        <taxon>Actinomycetes</taxon>
        <taxon>Kitasatosporales</taxon>
        <taxon>Streptomycetaceae</taxon>
        <taxon>Streptomyces</taxon>
    </lineage>
</organism>
<comment type="caution">
    <text evidence="1">The sequence shown here is derived from an EMBL/GenBank/DDBJ whole genome shotgun (WGS) entry which is preliminary data.</text>
</comment>
<proteinExistence type="predicted"/>
<name>A0ABW4PIY4_9ACTN</name>
<evidence type="ECO:0000313" key="1">
    <source>
        <dbReference type="EMBL" id="MFD1829416.1"/>
    </source>
</evidence>
<dbReference type="EMBL" id="JBHUFU010000003">
    <property type="protein sequence ID" value="MFD1829416.1"/>
    <property type="molecule type" value="Genomic_DNA"/>
</dbReference>
<gene>
    <name evidence="1" type="ORF">ACFSJS_07045</name>
</gene>
<dbReference type="Proteomes" id="UP001597365">
    <property type="component" value="Unassembled WGS sequence"/>
</dbReference>